<evidence type="ECO:0000256" key="1">
    <source>
        <dbReference type="SAM" id="SignalP"/>
    </source>
</evidence>
<comment type="caution">
    <text evidence="2">The sequence shown here is derived from an EMBL/GenBank/DDBJ whole genome shotgun (WGS) entry which is preliminary data.</text>
</comment>
<sequence length="198" mass="21766">MRRLLLVLLLGMLATQAYGKDADAHTVIVYGKAGENGPGWAIVTESPAGWTNDCCTYAKAIGVNLVIYQGEWTGKPERVMVLNVWSARLPTLDSELQEDRKHYLQSDAHGQPDAFAVTNPKAITCQGVLYRGSDHIDDVVVFCDPGKASGVRYSWSMTISDTDPNKQALIGTFKRVVEQSLYMKYVSDEQPAHATATK</sequence>
<accession>A0ABQ5XPH7</accession>
<evidence type="ECO:0000313" key="3">
    <source>
        <dbReference type="Proteomes" id="UP001156670"/>
    </source>
</evidence>
<keyword evidence="3" id="KW-1185">Reference proteome</keyword>
<evidence type="ECO:0000313" key="2">
    <source>
        <dbReference type="EMBL" id="GLQ92466.1"/>
    </source>
</evidence>
<protein>
    <submittedName>
        <fullName evidence="2">Uncharacterized protein</fullName>
    </submittedName>
</protein>
<dbReference type="RefSeq" id="WP_284320194.1">
    <property type="nucleotide sequence ID" value="NZ_BSOB01000010.1"/>
</dbReference>
<name>A0ABQ5XPH7_9GAMM</name>
<dbReference type="EMBL" id="BSOB01000010">
    <property type="protein sequence ID" value="GLQ92466.1"/>
    <property type="molecule type" value="Genomic_DNA"/>
</dbReference>
<reference evidence="3" key="1">
    <citation type="journal article" date="2019" name="Int. J. Syst. Evol. Microbiol.">
        <title>The Global Catalogue of Microorganisms (GCM) 10K type strain sequencing project: providing services to taxonomists for standard genome sequencing and annotation.</title>
        <authorList>
            <consortium name="The Broad Institute Genomics Platform"/>
            <consortium name="The Broad Institute Genome Sequencing Center for Infectious Disease"/>
            <person name="Wu L."/>
            <person name="Ma J."/>
        </authorList>
    </citation>
    <scope>NUCLEOTIDE SEQUENCE [LARGE SCALE GENOMIC DNA]</scope>
    <source>
        <strain evidence="3">NBRC 111980</strain>
    </source>
</reference>
<feature type="chain" id="PRO_5045237852" evidence="1">
    <location>
        <begin position="20"/>
        <end position="198"/>
    </location>
</feature>
<keyword evidence="1" id="KW-0732">Signal</keyword>
<organism evidence="2 3">
    <name type="scientific">Dyella acidisoli</name>
    <dbReference type="NCBI Taxonomy" id="1867834"/>
    <lineage>
        <taxon>Bacteria</taxon>
        <taxon>Pseudomonadati</taxon>
        <taxon>Pseudomonadota</taxon>
        <taxon>Gammaproteobacteria</taxon>
        <taxon>Lysobacterales</taxon>
        <taxon>Rhodanobacteraceae</taxon>
        <taxon>Dyella</taxon>
    </lineage>
</organism>
<dbReference type="Proteomes" id="UP001156670">
    <property type="component" value="Unassembled WGS sequence"/>
</dbReference>
<gene>
    <name evidence="2" type="ORF">GCM10007901_14170</name>
</gene>
<proteinExistence type="predicted"/>
<feature type="signal peptide" evidence="1">
    <location>
        <begin position="1"/>
        <end position="19"/>
    </location>
</feature>